<reference evidence="11 12" key="1">
    <citation type="submission" date="2019-07" db="EMBL/GenBank/DDBJ databases">
        <title>Genome assembly of two rare yeast pathogens: Diutina rugosa and Trichomonascus ciferrii.</title>
        <authorList>
            <person name="Mixao V."/>
            <person name="Saus E."/>
            <person name="Hansen A."/>
            <person name="Lass-Flor C."/>
            <person name="Gabaldon T."/>
        </authorList>
    </citation>
    <scope>NUCLEOTIDE SEQUENCE [LARGE SCALE GENOMIC DNA]</scope>
    <source>
        <strain evidence="11 12">CBS 613</strain>
    </source>
</reference>
<keyword evidence="6" id="KW-0560">Oxidoreductase</keyword>
<evidence type="ECO:0000259" key="9">
    <source>
        <dbReference type="Pfam" id="PF07731"/>
    </source>
</evidence>
<evidence type="ECO:0000313" key="12">
    <source>
        <dbReference type="Proteomes" id="UP000449547"/>
    </source>
</evidence>
<dbReference type="AlphaFoldDB" id="A0A642UF69"/>
<dbReference type="GO" id="GO:0010106">
    <property type="term" value="P:cellular response to iron ion starvation"/>
    <property type="evidence" value="ECO:0007669"/>
    <property type="project" value="TreeGrafter"/>
</dbReference>
<evidence type="ECO:0000256" key="6">
    <source>
        <dbReference type="ARBA" id="ARBA00023002"/>
    </source>
</evidence>
<evidence type="ECO:0000256" key="2">
    <source>
        <dbReference type="ARBA" id="ARBA00010609"/>
    </source>
</evidence>
<proteinExistence type="inferred from homology"/>
<keyword evidence="12" id="KW-1185">Reference proteome</keyword>
<keyword evidence="3" id="KW-0813">Transport</keyword>
<dbReference type="InterPro" id="IPR044130">
    <property type="entry name" value="CuRO_2_Fet3-like"/>
</dbReference>
<keyword evidence="4" id="KW-0479">Metal-binding</keyword>
<dbReference type="Proteomes" id="UP000449547">
    <property type="component" value="Unassembled WGS sequence"/>
</dbReference>
<protein>
    <submittedName>
        <fullName evidence="11">Uncharacterized protein</fullName>
    </submittedName>
</protein>
<feature type="domain" description="Plastocyanin-like" evidence="8">
    <location>
        <begin position="146"/>
        <end position="267"/>
    </location>
</feature>
<dbReference type="OMA" id="GHNFQIV"/>
<evidence type="ECO:0000313" key="11">
    <source>
        <dbReference type="EMBL" id="KAA8897973.1"/>
    </source>
</evidence>
<keyword evidence="3" id="KW-0406">Ion transport</keyword>
<comment type="similarity">
    <text evidence="2">Belongs to the multicopper oxidase family.</text>
</comment>
<dbReference type="Pfam" id="PF00394">
    <property type="entry name" value="Cu-oxidase"/>
    <property type="match status" value="1"/>
</dbReference>
<dbReference type="PROSITE" id="PS00080">
    <property type="entry name" value="MULTICOPPER_OXIDASE2"/>
    <property type="match status" value="1"/>
</dbReference>
<dbReference type="Pfam" id="PF07732">
    <property type="entry name" value="Cu-oxidase_3"/>
    <property type="match status" value="1"/>
</dbReference>
<keyword evidence="3" id="KW-0408">Iron</keyword>
<dbReference type="InterPro" id="IPR008972">
    <property type="entry name" value="Cupredoxin"/>
</dbReference>
<dbReference type="CDD" id="cd13877">
    <property type="entry name" value="CuRO_2_Fet3p_like"/>
    <property type="match status" value="1"/>
</dbReference>
<dbReference type="PROSITE" id="PS00079">
    <property type="entry name" value="MULTICOPPER_OXIDASE1"/>
    <property type="match status" value="2"/>
</dbReference>
<dbReference type="GeneID" id="54783477"/>
<evidence type="ECO:0000256" key="3">
    <source>
        <dbReference type="ARBA" id="ARBA00022496"/>
    </source>
</evidence>
<dbReference type="SUPFAM" id="SSF49503">
    <property type="entry name" value="Cupredoxins"/>
    <property type="match status" value="3"/>
</dbReference>
<dbReference type="GO" id="GO:0004322">
    <property type="term" value="F:ferroxidase activity"/>
    <property type="evidence" value="ECO:0007669"/>
    <property type="project" value="TreeGrafter"/>
</dbReference>
<comment type="caution">
    <text evidence="11">The sequence shown here is derived from an EMBL/GenBank/DDBJ whole genome shotgun (WGS) entry which is preliminary data.</text>
</comment>
<feature type="domain" description="Plastocyanin-like" evidence="10">
    <location>
        <begin position="22"/>
        <end position="138"/>
    </location>
</feature>
<dbReference type="CDD" id="cd13851">
    <property type="entry name" value="CuRO_1_Fet3p"/>
    <property type="match status" value="1"/>
</dbReference>
<evidence type="ECO:0000259" key="8">
    <source>
        <dbReference type="Pfam" id="PF00394"/>
    </source>
</evidence>
<accession>A0A642UF69</accession>
<comment type="cofactor">
    <cofactor evidence="1">
        <name>Cu cation</name>
        <dbReference type="ChEBI" id="CHEBI:23378"/>
    </cofactor>
</comment>
<dbReference type="GO" id="GO:0033573">
    <property type="term" value="C:high-affinity iron permease complex"/>
    <property type="evidence" value="ECO:0007669"/>
    <property type="project" value="TreeGrafter"/>
</dbReference>
<evidence type="ECO:0000256" key="7">
    <source>
        <dbReference type="ARBA" id="ARBA00023008"/>
    </source>
</evidence>
<dbReference type="InterPro" id="IPR011706">
    <property type="entry name" value="Cu-oxidase_C"/>
</dbReference>
<dbReference type="GO" id="GO:0033215">
    <property type="term" value="P:reductive iron assimilation"/>
    <property type="evidence" value="ECO:0007669"/>
    <property type="project" value="TreeGrafter"/>
</dbReference>
<dbReference type="VEuPathDB" id="FungiDB:DIURU_004826"/>
<dbReference type="FunFam" id="2.60.40.420:FF:000024">
    <property type="entry name" value="FET5p Multicopper oxidase"/>
    <property type="match status" value="1"/>
</dbReference>
<keyword evidence="5" id="KW-0732">Signal</keyword>
<dbReference type="InterPro" id="IPR001117">
    <property type="entry name" value="Cu-oxidase_2nd"/>
</dbReference>
<dbReference type="RefSeq" id="XP_034010230.1">
    <property type="nucleotide sequence ID" value="XM_034157742.1"/>
</dbReference>
<evidence type="ECO:0000259" key="10">
    <source>
        <dbReference type="Pfam" id="PF07732"/>
    </source>
</evidence>
<dbReference type="InterPro" id="IPR045087">
    <property type="entry name" value="Cu-oxidase_fam"/>
</dbReference>
<organism evidence="11 12">
    <name type="scientific">Diutina rugosa</name>
    <name type="common">Yeast</name>
    <name type="synonym">Candida rugosa</name>
    <dbReference type="NCBI Taxonomy" id="5481"/>
    <lineage>
        <taxon>Eukaryota</taxon>
        <taxon>Fungi</taxon>
        <taxon>Dikarya</taxon>
        <taxon>Ascomycota</taxon>
        <taxon>Saccharomycotina</taxon>
        <taxon>Pichiomycetes</taxon>
        <taxon>Debaryomycetaceae</taxon>
        <taxon>Diutina</taxon>
    </lineage>
</organism>
<dbReference type="InterPro" id="IPR033138">
    <property type="entry name" value="Cu_oxidase_CS"/>
</dbReference>
<dbReference type="PANTHER" id="PTHR11709:SF361">
    <property type="entry name" value="IRON TRANSPORT MULTICOPPER OXIDASE FET3"/>
    <property type="match status" value="1"/>
</dbReference>
<dbReference type="OrthoDB" id="2121828at2759"/>
<dbReference type="InterPro" id="IPR002355">
    <property type="entry name" value="Cu_oxidase_Cu_BS"/>
</dbReference>
<evidence type="ECO:0000256" key="4">
    <source>
        <dbReference type="ARBA" id="ARBA00022723"/>
    </source>
</evidence>
<gene>
    <name evidence="11" type="ORF">DIURU_004826</name>
</gene>
<dbReference type="Pfam" id="PF07731">
    <property type="entry name" value="Cu-oxidase_2"/>
    <property type="match status" value="1"/>
</dbReference>
<dbReference type="CDD" id="cd13899">
    <property type="entry name" value="CuRO_3_Fet3p"/>
    <property type="match status" value="1"/>
</dbReference>
<dbReference type="Gene3D" id="2.60.40.420">
    <property type="entry name" value="Cupredoxins - blue copper proteins"/>
    <property type="match status" value="3"/>
</dbReference>
<name>A0A642UF69_DIURU</name>
<feature type="domain" description="Plastocyanin-like" evidence="9">
    <location>
        <begin position="362"/>
        <end position="500"/>
    </location>
</feature>
<dbReference type="InterPro" id="IPR011707">
    <property type="entry name" value="Cu-oxidase-like_N"/>
</dbReference>
<keyword evidence="3" id="KW-0410">Iron transport</keyword>
<dbReference type="PANTHER" id="PTHR11709">
    <property type="entry name" value="MULTI-COPPER OXIDASE"/>
    <property type="match status" value="1"/>
</dbReference>
<evidence type="ECO:0000256" key="1">
    <source>
        <dbReference type="ARBA" id="ARBA00001935"/>
    </source>
</evidence>
<evidence type="ECO:0000256" key="5">
    <source>
        <dbReference type="ARBA" id="ARBA00022729"/>
    </source>
</evidence>
<keyword evidence="7" id="KW-0186">Copper</keyword>
<dbReference type="GO" id="GO:0005507">
    <property type="term" value="F:copper ion binding"/>
    <property type="evidence" value="ECO:0007669"/>
    <property type="project" value="InterPro"/>
</dbReference>
<sequence length="607" mass="68836">MLLLWLLIGYVWAKTHTYNFNVSWVDADPDGQGTRLMIGVNGQFPPPPIRVKPRDRVIIDVHNGLGNKNTSLHFHGLFMHGQNSMDGPEMVTQCPIVPGQNFTYNFTVDDQTGLYWYHSHSGSQYADGLRGLFIIEDEDYGFDFDEEMVLSLSEHYPKSSGAIMQEFLSRYNPTGAEPIPRNSLFNETKNVTWHVQPDTTYLLRIVNMGLFTSQHFVIEDHQLTIVEIDGVKVEPYTVDSLYITVAQRYSVLVTTKKSTKKNFRMLNVIDMPMLDVIPRDLQIISTNYVVYDDKASLPAPAVNTKTSFDEYVERYPYFDDSVLVTRSRRELLGDPDYRINLNFTMDHLGDGVVYAFFNNETYVTPKVPTLYSVVSSGKYAGDSLVYGTNTNTFILQKDEVVEIVLNNMDPGKHPFHMHGHIFQLIARSEEGEEDDPIIYDPENSNVTFPEYPMMRDTVEVQPNGYMVLRFTADNPGVWFFHCHVDWHLEQGLAITLVESPFDIQRQDIPGDHFAACEAANVSYYGNAANHSGDTKQAWLNLDGQNSQKPPLPAGFTFKGYAAFAACAAAAIYGLISIYQYGIEDVTTVETEEMVTKLYQLIDTDSNE</sequence>
<dbReference type="EMBL" id="SWFT01000149">
    <property type="protein sequence ID" value="KAA8897973.1"/>
    <property type="molecule type" value="Genomic_DNA"/>
</dbReference>